<protein>
    <submittedName>
        <fullName evidence="1">Uncharacterized protein</fullName>
    </submittedName>
</protein>
<gene>
    <name evidence="1" type="ORF">EDD33_1754</name>
</gene>
<reference evidence="1 2" key="1">
    <citation type="submission" date="2018-11" db="EMBL/GenBank/DDBJ databases">
        <title>Sequencing the genomes of 1000 actinobacteria strains.</title>
        <authorList>
            <person name="Klenk H.-P."/>
        </authorList>
    </citation>
    <scope>NUCLEOTIDE SEQUENCE [LARGE SCALE GENOMIC DNA]</scope>
    <source>
        <strain evidence="1 2">DSM 12652</strain>
    </source>
</reference>
<dbReference type="RefSeq" id="WP_123390127.1">
    <property type="nucleotide sequence ID" value="NZ_RKHO01000001.1"/>
</dbReference>
<proteinExistence type="predicted"/>
<dbReference type="InterPro" id="IPR023393">
    <property type="entry name" value="START-like_dom_sf"/>
</dbReference>
<dbReference type="EMBL" id="RKHO01000001">
    <property type="protein sequence ID" value="ROR90905.1"/>
    <property type="molecule type" value="Genomic_DNA"/>
</dbReference>
<evidence type="ECO:0000313" key="1">
    <source>
        <dbReference type="EMBL" id="ROR90905.1"/>
    </source>
</evidence>
<organism evidence="1 2">
    <name type="scientific">Nocardioides aurantiacus</name>
    <dbReference type="NCBI Taxonomy" id="86796"/>
    <lineage>
        <taxon>Bacteria</taxon>
        <taxon>Bacillati</taxon>
        <taxon>Actinomycetota</taxon>
        <taxon>Actinomycetes</taxon>
        <taxon>Propionibacteriales</taxon>
        <taxon>Nocardioidaceae</taxon>
        <taxon>Nocardioides</taxon>
    </lineage>
</organism>
<dbReference type="AlphaFoldDB" id="A0A3N2CTQ8"/>
<keyword evidence="2" id="KW-1185">Reference proteome</keyword>
<evidence type="ECO:0000313" key="2">
    <source>
        <dbReference type="Proteomes" id="UP000281738"/>
    </source>
</evidence>
<comment type="caution">
    <text evidence="1">The sequence shown here is derived from an EMBL/GenBank/DDBJ whole genome shotgun (WGS) entry which is preliminary data.</text>
</comment>
<dbReference type="Proteomes" id="UP000281738">
    <property type="component" value="Unassembled WGS sequence"/>
</dbReference>
<accession>A0A3N2CTQ8</accession>
<name>A0A3N2CTQ8_9ACTN</name>
<dbReference type="OrthoDB" id="4485313at2"/>
<sequence>MTERDEHGVIDGQDAALVIRDVAVLPGADELAGTTLVSRIEGSHDLLIHTGDQWGPYDVVTRVLARAPGEPGPRWEDVVELSITVSTPLQVSELIDGDPSVTLVAEPGEYRLRVSAQGRSHLPRDDEERFPTHTDEVVEWYEVAVWSAPPQAPSVLRLRSLYALEQLHPTPPLVVPGEAAGLAAAGRIGRDVDGAPGSRVLSGRVTTVVVKRTIRGTRRRLFLSCSYLTSWSHVYVDGPSWSFSDSARTDYELGAPNWSYAHKHPDQLTGRYGAVQTTFLEVAKPQRAVREWVWLRGHANVRVNDPRITRAHAAPTMVTTTLTQTRDAEGQAWTTITLEHAGLPAEWAADMETYWNYQLAIADHADFGTR</sequence>
<dbReference type="Gene3D" id="3.30.530.20">
    <property type="match status" value="1"/>
</dbReference>